<dbReference type="PANTHER" id="PTHR20973:SF0">
    <property type="entry name" value="NON-STRUCTURAL MAINTENANCE OF CHROMOSOMES ELEMENT 1 HOMOLOG"/>
    <property type="match status" value="1"/>
</dbReference>
<reference evidence="22" key="3">
    <citation type="submission" date="2025-09" db="UniProtKB">
        <authorList>
            <consortium name="Ensembl"/>
        </authorList>
    </citation>
    <scope>IDENTIFICATION</scope>
</reference>
<evidence type="ECO:0000256" key="5">
    <source>
        <dbReference type="ARBA" id="ARBA00012483"/>
    </source>
</evidence>
<keyword evidence="12 19" id="KW-0833">Ubl conjugation pathway</keyword>
<evidence type="ECO:0000256" key="13">
    <source>
        <dbReference type="ARBA" id="ARBA00022833"/>
    </source>
</evidence>
<evidence type="ECO:0000256" key="1">
    <source>
        <dbReference type="ARBA" id="ARBA00000900"/>
    </source>
</evidence>
<evidence type="ECO:0000256" key="20">
    <source>
        <dbReference type="SAM" id="MobiDB-lite"/>
    </source>
</evidence>
<dbReference type="GO" id="GO:0008270">
    <property type="term" value="F:zinc ion binding"/>
    <property type="evidence" value="ECO:0007669"/>
    <property type="project" value="UniProtKB-KW"/>
</dbReference>
<dbReference type="InterPro" id="IPR014857">
    <property type="entry name" value="Nse1_RING_C4HC3-type"/>
</dbReference>
<evidence type="ECO:0000256" key="14">
    <source>
        <dbReference type="ARBA" id="ARBA00022843"/>
    </source>
</evidence>
<keyword evidence="8 19" id="KW-0808">Transferase</keyword>
<comment type="subunit">
    <text evidence="19">Component of the Smc5-Smc6 complex.</text>
</comment>
<dbReference type="InterPro" id="IPR046349">
    <property type="entry name" value="C1-like_sf"/>
</dbReference>
<evidence type="ECO:0000256" key="18">
    <source>
        <dbReference type="ARBA" id="ARBA00023242"/>
    </source>
</evidence>
<evidence type="ECO:0000256" key="9">
    <source>
        <dbReference type="ARBA" id="ARBA00022723"/>
    </source>
</evidence>
<feature type="compositionally biased region" description="Polar residues" evidence="20">
    <location>
        <begin position="98"/>
        <end position="117"/>
    </location>
</feature>
<keyword evidence="13 19" id="KW-0862">Zinc</keyword>
<keyword evidence="14" id="KW-0832">Ubl conjugation</keyword>
<dbReference type="Pfam" id="PF07574">
    <property type="entry name" value="SMC_Nse1"/>
    <property type="match status" value="1"/>
</dbReference>
<evidence type="ECO:0000256" key="10">
    <source>
        <dbReference type="ARBA" id="ARBA00022763"/>
    </source>
</evidence>
<dbReference type="PANTHER" id="PTHR20973">
    <property type="entry name" value="NON-SMC ELEMENT 1-RELATED"/>
    <property type="match status" value="1"/>
</dbReference>
<dbReference type="GO" id="GO:0030915">
    <property type="term" value="C:Smc5-Smc6 complex"/>
    <property type="evidence" value="ECO:0007669"/>
    <property type="project" value="UniProtKB-UniRule"/>
</dbReference>
<evidence type="ECO:0000256" key="12">
    <source>
        <dbReference type="ARBA" id="ARBA00022786"/>
    </source>
</evidence>
<evidence type="ECO:0000256" key="19">
    <source>
        <dbReference type="RuleBase" id="RU368018"/>
    </source>
</evidence>
<keyword evidence="18 19" id="KW-0539">Nucleus</keyword>
<dbReference type="PROSITE" id="PS50081">
    <property type="entry name" value="ZF_DAG_PE_2"/>
    <property type="match status" value="1"/>
</dbReference>
<keyword evidence="23" id="KW-1185">Reference proteome</keyword>
<protein>
    <recommendedName>
        <fullName evidence="6 19">Non-structural maintenance of chromosomes element 1 homolog</fullName>
        <ecNumber evidence="5 19">2.3.2.27</ecNumber>
    </recommendedName>
</protein>
<dbReference type="Gene3D" id="1.10.10.10">
    <property type="entry name" value="Winged helix-like DNA-binding domain superfamily/Winged helix DNA-binding domain"/>
    <property type="match status" value="1"/>
</dbReference>
<dbReference type="InterPro" id="IPR013083">
    <property type="entry name" value="Znf_RING/FYVE/PHD"/>
</dbReference>
<dbReference type="AlphaFoldDB" id="H2Z292"/>
<evidence type="ECO:0000256" key="3">
    <source>
        <dbReference type="ARBA" id="ARBA00004574"/>
    </source>
</evidence>
<dbReference type="SUPFAM" id="SSF57889">
    <property type="entry name" value="Cysteine-rich domain"/>
    <property type="match status" value="1"/>
</dbReference>
<feature type="region of interest" description="Disordered" evidence="20">
    <location>
        <begin position="98"/>
        <end position="127"/>
    </location>
</feature>
<name>H2Z292_CIOSA</name>
<dbReference type="InterPro" id="IPR002219">
    <property type="entry name" value="PKC_DAG/PE"/>
</dbReference>
<reference evidence="22" key="2">
    <citation type="submission" date="2025-08" db="UniProtKB">
        <authorList>
            <consortium name="Ensembl"/>
        </authorList>
    </citation>
    <scope>IDENTIFICATION</scope>
</reference>
<dbReference type="GeneTree" id="ENSGT00390000009084"/>
<evidence type="ECO:0000313" key="22">
    <source>
        <dbReference type="Ensembl" id="ENSCSAVP00000011704.1"/>
    </source>
</evidence>
<evidence type="ECO:0000259" key="21">
    <source>
        <dbReference type="PROSITE" id="PS50081"/>
    </source>
</evidence>
<keyword evidence="17 19" id="KW-0234">DNA repair</keyword>
<keyword evidence="16 19" id="KW-0233">DNA recombination</keyword>
<proteinExistence type="inferred from homology"/>
<dbReference type="eggNOG" id="KOG4718">
    <property type="taxonomic scope" value="Eukaryota"/>
</dbReference>
<evidence type="ECO:0000256" key="16">
    <source>
        <dbReference type="ARBA" id="ARBA00023172"/>
    </source>
</evidence>
<evidence type="ECO:0000256" key="2">
    <source>
        <dbReference type="ARBA" id="ARBA00004123"/>
    </source>
</evidence>
<dbReference type="OMA" id="QFLHEMI"/>
<comment type="subcellular location">
    <subcellularLocation>
        <location evidence="3">Chromosome</location>
        <location evidence="3">Telomere</location>
    </subcellularLocation>
    <subcellularLocation>
        <location evidence="2 19">Nucleus</location>
    </subcellularLocation>
</comment>
<dbReference type="GO" id="GO:0000724">
    <property type="term" value="P:double-strand break repair via homologous recombination"/>
    <property type="evidence" value="ECO:0007669"/>
    <property type="project" value="TreeGrafter"/>
</dbReference>
<keyword evidence="10 19" id="KW-0227">DNA damage</keyword>
<keyword evidence="11 19" id="KW-0863">Zinc-finger</keyword>
<keyword evidence="7" id="KW-0158">Chromosome</keyword>
<dbReference type="Gene3D" id="3.30.40.10">
    <property type="entry name" value="Zinc/RING finger domain, C3HC4 (zinc finger)"/>
    <property type="match status" value="1"/>
</dbReference>
<evidence type="ECO:0000256" key="17">
    <source>
        <dbReference type="ARBA" id="ARBA00023204"/>
    </source>
</evidence>
<dbReference type="GO" id="GO:0005634">
    <property type="term" value="C:nucleus"/>
    <property type="evidence" value="ECO:0007669"/>
    <property type="project" value="UniProtKB-SubCell"/>
</dbReference>
<evidence type="ECO:0000256" key="4">
    <source>
        <dbReference type="ARBA" id="ARBA00010258"/>
    </source>
</evidence>
<dbReference type="InParanoid" id="H2Z292"/>
<keyword evidence="9 19" id="KW-0479">Metal-binding</keyword>
<dbReference type="EC" id="2.3.2.27" evidence="5 19"/>
<evidence type="ECO:0000313" key="23">
    <source>
        <dbReference type="Proteomes" id="UP000007875"/>
    </source>
</evidence>
<keyword evidence="15" id="KW-0779">Telomere</keyword>
<accession>H2Z292</accession>
<comment type="similarity">
    <text evidence="4 19">Belongs to the NSE1 family.</text>
</comment>
<evidence type="ECO:0000256" key="8">
    <source>
        <dbReference type="ARBA" id="ARBA00022679"/>
    </source>
</evidence>
<feature type="domain" description="Phorbol-ester/DAG-type" evidence="21">
    <location>
        <begin position="36"/>
        <end position="89"/>
    </location>
</feature>
<evidence type="ECO:0000256" key="7">
    <source>
        <dbReference type="ARBA" id="ARBA00022454"/>
    </source>
</evidence>
<dbReference type="STRING" id="51511.ENSCSAVP00000011704"/>
<dbReference type="Proteomes" id="UP000007875">
    <property type="component" value="Unassembled WGS sequence"/>
</dbReference>
<evidence type="ECO:0000256" key="15">
    <source>
        <dbReference type="ARBA" id="ARBA00022895"/>
    </source>
</evidence>
<organism evidence="22 23">
    <name type="scientific">Ciona savignyi</name>
    <name type="common">Pacific transparent sea squirt</name>
    <dbReference type="NCBI Taxonomy" id="51511"/>
    <lineage>
        <taxon>Eukaryota</taxon>
        <taxon>Metazoa</taxon>
        <taxon>Chordata</taxon>
        <taxon>Tunicata</taxon>
        <taxon>Ascidiacea</taxon>
        <taxon>Phlebobranchia</taxon>
        <taxon>Cionidae</taxon>
        <taxon>Ciona</taxon>
    </lineage>
</organism>
<dbReference type="InterPro" id="IPR036388">
    <property type="entry name" value="WH-like_DNA-bd_sf"/>
</dbReference>
<sequence length="127" mass="14744">MSKTEAKRLLTRFLDEQWFYDNEGMISLSPRSFLELEQYLSQCYDSFITVCSMCSNTVFQGQVCLNCSARVHYHCAKTYFKTKKTNLKCLTCHQEFPNTNESNGTVQLSPSTSQLEANVTRKKKRTR</sequence>
<reference evidence="23" key="1">
    <citation type="submission" date="2003-08" db="EMBL/GenBank/DDBJ databases">
        <authorList>
            <person name="Birren B."/>
            <person name="Nusbaum C."/>
            <person name="Abebe A."/>
            <person name="Abouelleil A."/>
            <person name="Adekoya E."/>
            <person name="Ait-zahra M."/>
            <person name="Allen N."/>
            <person name="Allen T."/>
            <person name="An P."/>
            <person name="Anderson M."/>
            <person name="Anderson S."/>
            <person name="Arachchi H."/>
            <person name="Armbruster J."/>
            <person name="Bachantsang P."/>
            <person name="Baldwin J."/>
            <person name="Barry A."/>
            <person name="Bayul T."/>
            <person name="Blitshsteyn B."/>
            <person name="Bloom T."/>
            <person name="Blye J."/>
            <person name="Boguslavskiy L."/>
            <person name="Borowsky M."/>
            <person name="Boukhgalter B."/>
            <person name="Brunache A."/>
            <person name="Butler J."/>
            <person name="Calixte N."/>
            <person name="Calvo S."/>
            <person name="Camarata J."/>
            <person name="Campo K."/>
            <person name="Chang J."/>
            <person name="Cheshatsang Y."/>
            <person name="Citroen M."/>
            <person name="Collymore A."/>
            <person name="Considine T."/>
            <person name="Cook A."/>
            <person name="Cooke P."/>
            <person name="Corum B."/>
            <person name="Cuomo C."/>
            <person name="David R."/>
            <person name="Dawoe T."/>
            <person name="Degray S."/>
            <person name="Dodge S."/>
            <person name="Dooley K."/>
            <person name="Dorje P."/>
            <person name="Dorjee K."/>
            <person name="Dorris L."/>
            <person name="Duffey N."/>
            <person name="Dupes A."/>
            <person name="Elkins T."/>
            <person name="Engels R."/>
            <person name="Erickson J."/>
            <person name="Farina A."/>
            <person name="Faro S."/>
            <person name="Ferreira P."/>
            <person name="Fischer H."/>
            <person name="Fitzgerald M."/>
            <person name="Foley K."/>
            <person name="Gage D."/>
            <person name="Galagan J."/>
            <person name="Gearin G."/>
            <person name="Gnerre S."/>
            <person name="Gnirke A."/>
            <person name="Goyette A."/>
            <person name="Graham J."/>
            <person name="Grandbois E."/>
            <person name="Gyaltsen K."/>
            <person name="Hafez N."/>
            <person name="Hagopian D."/>
            <person name="Hagos B."/>
            <person name="Hall J."/>
            <person name="Hatcher B."/>
            <person name="Heller A."/>
            <person name="Higgins H."/>
            <person name="Honan T."/>
            <person name="Horn A."/>
            <person name="Houde N."/>
            <person name="Hughes L."/>
            <person name="Hulme W."/>
            <person name="Husby E."/>
            <person name="Iliev I."/>
            <person name="Jaffe D."/>
            <person name="Jones C."/>
            <person name="Kamal M."/>
            <person name="Kamat A."/>
            <person name="Kamvysselis M."/>
            <person name="Karlsson E."/>
            <person name="Kells C."/>
            <person name="Kieu A."/>
            <person name="Kisner P."/>
            <person name="Kodira C."/>
            <person name="Kulbokas E."/>
            <person name="Labutti K."/>
            <person name="Lama D."/>
            <person name="Landers T."/>
            <person name="Leger J."/>
            <person name="Levine S."/>
            <person name="Lewis D."/>
            <person name="Lewis T."/>
            <person name="Lindblad-toh K."/>
            <person name="Liu X."/>
            <person name="Lokyitsang T."/>
            <person name="Lokyitsang Y."/>
            <person name="Lucien O."/>
            <person name="Lui A."/>
            <person name="Ma L.J."/>
            <person name="Mabbitt R."/>
            <person name="Macdonald J."/>
            <person name="Maclean C."/>
            <person name="Major J."/>
            <person name="Manning J."/>
            <person name="Marabella R."/>
            <person name="Maru K."/>
            <person name="Matthews C."/>
            <person name="Mauceli E."/>
            <person name="Mccarthy M."/>
            <person name="Mcdonough S."/>
            <person name="Mcghee T."/>
            <person name="Meldrim J."/>
            <person name="Meneus L."/>
            <person name="Mesirov J."/>
            <person name="Mihalev A."/>
            <person name="Mihova T."/>
            <person name="Mikkelsen T."/>
            <person name="Mlenga V."/>
            <person name="Moru K."/>
            <person name="Mozes J."/>
            <person name="Mulrain L."/>
            <person name="Munson G."/>
            <person name="Naylor J."/>
            <person name="Newes C."/>
            <person name="Nguyen C."/>
            <person name="Nguyen N."/>
            <person name="Nguyen T."/>
            <person name="Nicol R."/>
            <person name="Nielsen C."/>
            <person name="Nizzari M."/>
            <person name="Norbu C."/>
            <person name="Norbu N."/>
            <person name="O'donnell P."/>
            <person name="Okoawo O."/>
            <person name="O'leary S."/>
            <person name="Omotosho B."/>
            <person name="O'neill K."/>
            <person name="Osman S."/>
            <person name="Parker S."/>
            <person name="Perrin D."/>
            <person name="Phunkhang P."/>
            <person name="Piqani B."/>
            <person name="Purcell S."/>
            <person name="Rachupka T."/>
            <person name="Ramasamy U."/>
            <person name="Rameau R."/>
            <person name="Ray V."/>
            <person name="Raymond C."/>
            <person name="Retta R."/>
            <person name="Richardson S."/>
            <person name="Rise C."/>
            <person name="Rodriguez J."/>
            <person name="Rogers J."/>
            <person name="Rogov P."/>
            <person name="Rutman M."/>
            <person name="Schupbach R."/>
            <person name="Seaman C."/>
            <person name="Settipalli S."/>
            <person name="Sharpe T."/>
            <person name="Sheridan J."/>
            <person name="Sherpa N."/>
            <person name="Shi J."/>
            <person name="Smirnov S."/>
            <person name="Smith C."/>
            <person name="Sougnez C."/>
            <person name="Spencer B."/>
            <person name="Stalker J."/>
            <person name="Stange-thomann N."/>
            <person name="Stavropoulos S."/>
            <person name="Stetson K."/>
            <person name="Stone C."/>
            <person name="Stone S."/>
            <person name="Stubbs M."/>
            <person name="Talamas J."/>
            <person name="Tchuinga P."/>
            <person name="Tenzing P."/>
            <person name="Tesfaye S."/>
            <person name="Theodore J."/>
            <person name="Thoulutsang Y."/>
            <person name="Topham K."/>
            <person name="Towey S."/>
            <person name="Tsamla T."/>
            <person name="Tsomo N."/>
            <person name="Vallee D."/>
            <person name="Vassiliev H."/>
            <person name="Venkataraman V."/>
            <person name="Vinson J."/>
            <person name="Vo A."/>
            <person name="Wade C."/>
            <person name="Wang S."/>
            <person name="Wangchuk T."/>
            <person name="Wangdi T."/>
            <person name="Whittaker C."/>
            <person name="Wilkinson J."/>
            <person name="Wu Y."/>
            <person name="Wyman D."/>
            <person name="Yadav S."/>
            <person name="Yang S."/>
            <person name="Yang X."/>
            <person name="Yeager S."/>
            <person name="Yee E."/>
            <person name="Young G."/>
            <person name="Zainoun J."/>
            <person name="Zembeck L."/>
            <person name="Zimmer A."/>
            <person name="Zody M."/>
            <person name="Lander E."/>
        </authorList>
    </citation>
    <scope>NUCLEOTIDE SEQUENCE [LARGE SCALE GENOMIC DNA]</scope>
</reference>
<comment type="catalytic activity">
    <reaction evidence="1 19">
        <text>S-ubiquitinyl-[E2 ubiquitin-conjugating enzyme]-L-cysteine + [acceptor protein]-L-lysine = [E2 ubiquitin-conjugating enzyme]-L-cysteine + N(6)-ubiquitinyl-[acceptor protein]-L-lysine.</text>
        <dbReference type="EC" id="2.3.2.27"/>
    </reaction>
</comment>
<evidence type="ECO:0000256" key="11">
    <source>
        <dbReference type="ARBA" id="ARBA00022771"/>
    </source>
</evidence>
<dbReference type="HOGENOM" id="CLU_1969754_0_0_1"/>
<dbReference type="GO" id="GO:0061630">
    <property type="term" value="F:ubiquitin protein ligase activity"/>
    <property type="evidence" value="ECO:0007669"/>
    <property type="project" value="UniProtKB-EC"/>
</dbReference>
<dbReference type="InterPro" id="IPR011513">
    <property type="entry name" value="Nse1"/>
</dbReference>
<evidence type="ECO:0000256" key="6">
    <source>
        <dbReference type="ARBA" id="ARBA00019422"/>
    </source>
</evidence>
<dbReference type="Ensembl" id="ENSCSAVT00000011840.1">
    <property type="protein sequence ID" value="ENSCSAVP00000011704.1"/>
    <property type="gene ID" value="ENSCSAVG00000006858.1"/>
</dbReference>
<dbReference type="Pfam" id="PF08746">
    <property type="entry name" value="zf-RING-like"/>
    <property type="match status" value="1"/>
</dbReference>